<feature type="compositionally biased region" description="Basic and acidic residues" evidence="5">
    <location>
        <begin position="298"/>
        <end position="311"/>
    </location>
</feature>
<dbReference type="EMBL" id="GL945429">
    <property type="protein sequence ID" value="EGO29530.1"/>
    <property type="molecule type" value="Genomic_DNA"/>
</dbReference>
<dbReference type="AlphaFoldDB" id="F8NII2"/>
<accession>F8NII2</accession>
<comment type="subcellular location">
    <subcellularLocation>
        <location evidence="1">Membrane</location>
        <topology evidence="1">Multi-pass membrane protein</topology>
    </subcellularLocation>
</comment>
<feature type="transmembrane region" description="Helical" evidence="6">
    <location>
        <begin position="258"/>
        <end position="278"/>
    </location>
</feature>
<feature type="transmembrane region" description="Helical" evidence="6">
    <location>
        <begin position="180"/>
        <end position="202"/>
    </location>
</feature>
<dbReference type="GO" id="GO:0016020">
    <property type="term" value="C:membrane"/>
    <property type="evidence" value="ECO:0007669"/>
    <property type="project" value="UniProtKB-SubCell"/>
</dbReference>
<evidence type="ECO:0000256" key="2">
    <source>
        <dbReference type="ARBA" id="ARBA00022692"/>
    </source>
</evidence>
<feature type="transmembrane region" description="Helical" evidence="6">
    <location>
        <begin position="74"/>
        <end position="92"/>
    </location>
</feature>
<sequence length="349" mass="39654">MIPTGMKIVVIGNANALFSALRVMATCNYGGKVMGISTTLLCDCQNSVLFSVLFGLVTILHIIQGFYYRKRFTWVIVMAGIWQTIGLVTRTLSTLDQSQSTYAIPSQLLILLSPLWINAFDYMLLGRMAYYFLPDHKIAGMRADKLARWFVLADITAFIVQGAGGSLTTSTDSTTLMLGVHIYMGGIGLQECFIIFFFGLAVMFHKRMNRGEGLERPRDWRRLLYVLYATLGLITLRIIYRLVEYSDGFHSTITESEAFYYCLDALPMFCAIALYNVWHPGLILIGLDSDFPKKVKKTKEEKKREKEEEKNRKHRRNLSEEDVPTQWRVNASYAGRDMDASGFESVETV</sequence>
<feature type="transmembrane region" description="Helical" evidence="6">
    <location>
        <begin position="48"/>
        <end position="67"/>
    </location>
</feature>
<feature type="transmembrane region" description="Helical" evidence="6">
    <location>
        <begin position="146"/>
        <end position="168"/>
    </location>
</feature>
<keyword evidence="3 6" id="KW-1133">Transmembrane helix</keyword>
<evidence type="ECO:0000256" key="4">
    <source>
        <dbReference type="ARBA" id="ARBA00023136"/>
    </source>
</evidence>
<dbReference type="KEGG" id="sla:SERLADRAFT_405498"/>
<evidence type="ECO:0000256" key="5">
    <source>
        <dbReference type="SAM" id="MobiDB-lite"/>
    </source>
</evidence>
<organism>
    <name type="scientific">Serpula lacrymans var. lacrymans (strain S7.9)</name>
    <name type="common">Dry rot fungus</name>
    <dbReference type="NCBI Taxonomy" id="578457"/>
    <lineage>
        <taxon>Eukaryota</taxon>
        <taxon>Fungi</taxon>
        <taxon>Dikarya</taxon>
        <taxon>Basidiomycota</taxon>
        <taxon>Agaricomycotina</taxon>
        <taxon>Agaricomycetes</taxon>
        <taxon>Agaricomycetidae</taxon>
        <taxon>Boletales</taxon>
        <taxon>Coniophorineae</taxon>
        <taxon>Serpulaceae</taxon>
        <taxon>Serpula</taxon>
    </lineage>
</organism>
<feature type="transmembrane region" description="Helical" evidence="6">
    <location>
        <begin position="104"/>
        <end position="125"/>
    </location>
</feature>
<dbReference type="OrthoDB" id="3358017at2759"/>
<evidence type="ECO:0000256" key="3">
    <source>
        <dbReference type="ARBA" id="ARBA00022989"/>
    </source>
</evidence>
<keyword evidence="4 6" id="KW-0472">Membrane</keyword>
<feature type="region of interest" description="Disordered" evidence="5">
    <location>
        <begin position="298"/>
        <end position="324"/>
    </location>
</feature>
<dbReference type="Proteomes" id="UP000008064">
    <property type="component" value="Unassembled WGS sequence"/>
</dbReference>
<gene>
    <name evidence="7" type="ORF">SERLADRAFT_405498</name>
</gene>
<reference evidence="7" key="1">
    <citation type="submission" date="2011-04" db="EMBL/GenBank/DDBJ databases">
        <title>Evolution of plant cell wall degrading machinery underlies the functional diversity of forest fungi.</title>
        <authorList>
            <consortium name="US DOE Joint Genome Institute (JGI-PGF)"/>
            <person name="Eastwood D.C."/>
            <person name="Floudas D."/>
            <person name="Binder M."/>
            <person name="Majcherczyk A."/>
            <person name="Schneider P."/>
            <person name="Aerts A."/>
            <person name="Asiegbu F.O."/>
            <person name="Baker S.E."/>
            <person name="Barry K."/>
            <person name="Bendiksby M."/>
            <person name="Blumentritt M."/>
            <person name="Coutinho P.M."/>
            <person name="Cullen D."/>
            <person name="Cullen D."/>
            <person name="Gathman A."/>
            <person name="Goodell B."/>
            <person name="Henrissat B."/>
            <person name="Ihrmark K."/>
            <person name="Kauserud H."/>
            <person name="Kohler A."/>
            <person name="LaButti K."/>
            <person name="Lapidus A."/>
            <person name="Lavin J.L."/>
            <person name="Lee Y.-H."/>
            <person name="Lindquist E."/>
            <person name="Lilly W."/>
            <person name="Lucas S."/>
            <person name="Morin E."/>
            <person name="Murat C."/>
            <person name="Oguiza J.A."/>
            <person name="Park J."/>
            <person name="Pisabarro A.G."/>
            <person name="Riley R."/>
            <person name="Rosling A."/>
            <person name="Salamov A."/>
            <person name="Schmidt O."/>
            <person name="Schmutz J."/>
            <person name="Skrede I."/>
            <person name="Stenlid J."/>
            <person name="Wiebenga A."/>
            <person name="Xie X."/>
            <person name="Kues U."/>
            <person name="Hibbett D.S."/>
            <person name="Hoffmeister D."/>
            <person name="Hogberg N."/>
            <person name="Martin F."/>
            <person name="Grigoriev I.V."/>
            <person name="Watkinson S.C."/>
        </authorList>
    </citation>
    <scope>NUCLEOTIDE SEQUENCE</scope>
    <source>
        <strain evidence="7">S7.9</strain>
    </source>
</reference>
<dbReference type="InterPro" id="IPR007568">
    <property type="entry name" value="RTA1"/>
</dbReference>
<dbReference type="PANTHER" id="PTHR31465">
    <property type="entry name" value="PROTEIN RTA1-RELATED"/>
    <property type="match status" value="1"/>
</dbReference>
<evidence type="ECO:0000256" key="1">
    <source>
        <dbReference type="ARBA" id="ARBA00004141"/>
    </source>
</evidence>
<protein>
    <submittedName>
        <fullName evidence="7">Uncharacterized protein</fullName>
    </submittedName>
</protein>
<name>F8NII2_SERL9</name>
<keyword evidence="2 6" id="KW-0812">Transmembrane</keyword>
<feature type="transmembrane region" description="Helical" evidence="6">
    <location>
        <begin position="223"/>
        <end position="243"/>
    </location>
</feature>
<dbReference type="HOGENOM" id="CLU_033465_3_0_1"/>
<evidence type="ECO:0000256" key="6">
    <source>
        <dbReference type="SAM" id="Phobius"/>
    </source>
</evidence>
<proteinExistence type="predicted"/>
<dbReference type="PANTHER" id="PTHR31465:SF15">
    <property type="entry name" value="LIPID TRANSPORTER ATNI-RELATED"/>
    <property type="match status" value="1"/>
</dbReference>
<evidence type="ECO:0000313" key="7">
    <source>
        <dbReference type="EMBL" id="EGO29530.1"/>
    </source>
</evidence>
<dbReference type="GeneID" id="18812556"/>
<dbReference type="Pfam" id="PF04479">
    <property type="entry name" value="RTA1"/>
    <property type="match status" value="1"/>
</dbReference>
<dbReference type="RefSeq" id="XP_007313772.1">
    <property type="nucleotide sequence ID" value="XM_007313710.1"/>
</dbReference>